<evidence type="ECO:0000313" key="2">
    <source>
        <dbReference type="EMBL" id="EKD25254.1"/>
    </source>
</evidence>
<keyword evidence="1" id="KW-0812">Transmembrane</keyword>
<comment type="caution">
    <text evidence="2">The sequence shown here is derived from an EMBL/GenBank/DDBJ whole genome shotgun (WGS) entry which is preliminary data.</text>
</comment>
<name>K1YIP2_9BACT</name>
<reference evidence="2" key="1">
    <citation type="journal article" date="2012" name="Science">
        <title>Fermentation, hydrogen, and sulfur metabolism in multiple uncultivated bacterial phyla.</title>
        <authorList>
            <person name="Wrighton K.C."/>
            <person name="Thomas B.C."/>
            <person name="Sharon I."/>
            <person name="Miller C.S."/>
            <person name="Castelle C.J."/>
            <person name="VerBerkmoes N.C."/>
            <person name="Wilkins M.J."/>
            <person name="Hettich R.L."/>
            <person name="Lipton M.S."/>
            <person name="Williams K.H."/>
            <person name="Long P.E."/>
            <person name="Banfield J.F."/>
        </authorList>
    </citation>
    <scope>NUCLEOTIDE SEQUENCE [LARGE SCALE GENOMIC DNA]</scope>
</reference>
<accession>K1YIP2</accession>
<protein>
    <submittedName>
        <fullName evidence="2">Uncharacterized protein</fullName>
    </submittedName>
</protein>
<dbReference type="AlphaFoldDB" id="K1YIP2"/>
<organism evidence="2">
    <name type="scientific">uncultured bacterium</name>
    <name type="common">gcode 4</name>
    <dbReference type="NCBI Taxonomy" id="1234023"/>
    <lineage>
        <taxon>Bacteria</taxon>
        <taxon>environmental samples</taxon>
    </lineage>
</organism>
<feature type="transmembrane region" description="Helical" evidence="1">
    <location>
        <begin position="35"/>
        <end position="54"/>
    </location>
</feature>
<gene>
    <name evidence="2" type="ORF">ACD_80C00094G0001</name>
</gene>
<keyword evidence="1" id="KW-0472">Membrane</keyword>
<dbReference type="EMBL" id="AMFJ01036101">
    <property type="protein sequence ID" value="EKD25254.1"/>
    <property type="molecule type" value="Genomic_DNA"/>
</dbReference>
<keyword evidence="1" id="KW-1133">Transmembrane helix</keyword>
<proteinExistence type="predicted"/>
<evidence type="ECO:0000256" key="1">
    <source>
        <dbReference type="SAM" id="Phobius"/>
    </source>
</evidence>
<sequence length="100" mass="12105">MNTEFAIITSAFLIAFLLSEKSIKRNGNCKIKYTYFNIFLIPFWYIPILFSWYWSRIKKIDFPEKKLIAAAPHRPWVTKIDSFLFKKIFFNFLLFSQYSK</sequence>